<evidence type="ECO:0000256" key="7">
    <source>
        <dbReference type="SAM" id="Phobius"/>
    </source>
</evidence>
<evidence type="ECO:0000259" key="8">
    <source>
        <dbReference type="Pfam" id="PF01545"/>
    </source>
</evidence>
<dbReference type="NCBIfam" id="TIGR01297">
    <property type="entry name" value="CDF"/>
    <property type="match status" value="1"/>
</dbReference>
<comment type="caution">
    <text evidence="10">The sequence shown here is derived from an EMBL/GenBank/DDBJ whole genome shotgun (WGS) entry which is preliminary data.</text>
</comment>
<name>A0ABU6IZQ4_9ACTN</name>
<dbReference type="SUPFAM" id="SSF160240">
    <property type="entry name" value="Cation efflux protein cytoplasmic domain-like"/>
    <property type="match status" value="1"/>
</dbReference>
<evidence type="ECO:0000256" key="2">
    <source>
        <dbReference type="ARBA" id="ARBA00008114"/>
    </source>
</evidence>
<feature type="transmembrane region" description="Helical" evidence="7">
    <location>
        <begin position="158"/>
        <end position="176"/>
    </location>
</feature>
<feature type="domain" description="Cation efflux protein transmembrane" evidence="8">
    <location>
        <begin position="16"/>
        <end position="204"/>
    </location>
</feature>
<evidence type="ECO:0000256" key="3">
    <source>
        <dbReference type="ARBA" id="ARBA00022448"/>
    </source>
</evidence>
<dbReference type="PANTHER" id="PTHR43840">
    <property type="entry name" value="MITOCHONDRIAL METAL TRANSPORTER 1-RELATED"/>
    <property type="match status" value="1"/>
</dbReference>
<feature type="transmembrane region" description="Helical" evidence="7">
    <location>
        <begin position="112"/>
        <end position="137"/>
    </location>
</feature>
<dbReference type="RefSeq" id="WP_326454749.1">
    <property type="nucleotide sequence ID" value="NZ_JAYMFH010000007.1"/>
</dbReference>
<proteinExistence type="inferred from homology"/>
<organism evidence="10 11">
    <name type="scientific">Adlercreutzia shanghongiae</name>
    <dbReference type="NCBI Taxonomy" id="3111773"/>
    <lineage>
        <taxon>Bacteria</taxon>
        <taxon>Bacillati</taxon>
        <taxon>Actinomycetota</taxon>
        <taxon>Coriobacteriia</taxon>
        <taxon>Eggerthellales</taxon>
        <taxon>Eggerthellaceae</taxon>
        <taxon>Adlercreutzia</taxon>
    </lineage>
</organism>
<dbReference type="Proteomes" id="UP001343724">
    <property type="component" value="Unassembled WGS sequence"/>
</dbReference>
<keyword evidence="5 7" id="KW-1133">Transmembrane helix</keyword>
<keyword evidence="11" id="KW-1185">Reference proteome</keyword>
<evidence type="ECO:0000256" key="6">
    <source>
        <dbReference type="ARBA" id="ARBA00023136"/>
    </source>
</evidence>
<dbReference type="InterPro" id="IPR058533">
    <property type="entry name" value="Cation_efflux_TM"/>
</dbReference>
<keyword evidence="3" id="KW-0813">Transport</keyword>
<feature type="domain" description="Cation efflux protein cytoplasmic" evidence="9">
    <location>
        <begin position="218"/>
        <end position="284"/>
    </location>
</feature>
<dbReference type="PANTHER" id="PTHR43840:SF50">
    <property type="entry name" value="MANGANESE EFFLUX SYSTEM PROTEIN MNES"/>
    <property type="match status" value="1"/>
</dbReference>
<dbReference type="EMBL" id="JAYMFH010000007">
    <property type="protein sequence ID" value="MEC4295087.1"/>
    <property type="molecule type" value="Genomic_DNA"/>
</dbReference>
<evidence type="ECO:0000256" key="5">
    <source>
        <dbReference type="ARBA" id="ARBA00022989"/>
    </source>
</evidence>
<dbReference type="SUPFAM" id="SSF161111">
    <property type="entry name" value="Cation efflux protein transmembrane domain-like"/>
    <property type="match status" value="1"/>
</dbReference>
<evidence type="ECO:0000259" key="9">
    <source>
        <dbReference type="Pfam" id="PF16916"/>
    </source>
</evidence>
<dbReference type="InterPro" id="IPR050291">
    <property type="entry name" value="CDF_Transporter"/>
</dbReference>
<dbReference type="Gene3D" id="3.30.70.1350">
    <property type="entry name" value="Cation efflux protein, cytoplasmic domain"/>
    <property type="match status" value="1"/>
</dbReference>
<evidence type="ECO:0000256" key="1">
    <source>
        <dbReference type="ARBA" id="ARBA00004141"/>
    </source>
</evidence>
<dbReference type="InterPro" id="IPR036837">
    <property type="entry name" value="Cation_efflux_CTD_sf"/>
</dbReference>
<evidence type="ECO:0000313" key="10">
    <source>
        <dbReference type="EMBL" id="MEC4295087.1"/>
    </source>
</evidence>
<accession>A0ABU6IZQ4</accession>
<comment type="subcellular location">
    <subcellularLocation>
        <location evidence="1">Membrane</location>
        <topology evidence="1">Multi-pass membrane protein</topology>
    </subcellularLocation>
</comment>
<feature type="transmembrane region" description="Helical" evidence="7">
    <location>
        <begin position="12"/>
        <end position="32"/>
    </location>
</feature>
<dbReference type="InterPro" id="IPR002524">
    <property type="entry name" value="Cation_efflux"/>
</dbReference>
<comment type="similarity">
    <text evidence="2">Belongs to the cation diffusion facilitator (CDF) transporter (TC 2.A.4) family.</text>
</comment>
<protein>
    <submittedName>
        <fullName evidence="10">Cation diffusion facilitator family transporter</fullName>
    </submittedName>
</protein>
<dbReference type="InterPro" id="IPR027470">
    <property type="entry name" value="Cation_efflux_CTD"/>
</dbReference>
<keyword evidence="4 7" id="KW-0812">Transmembrane</keyword>
<keyword evidence="6 7" id="KW-0472">Membrane</keyword>
<feature type="transmembrane region" description="Helical" evidence="7">
    <location>
        <begin position="38"/>
        <end position="61"/>
    </location>
</feature>
<gene>
    <name evidence="10" type="ORF">VJ920_07170</name>
</gene>
<sequence>MASRNKRERAIVKASFVGIAGNMLLVVFKLIVGFMSNSIAIILDAVNNATDALSSIVTIVGTKLADMRPNRRHPFGYGRIEYLTSVIIAIIILVAGALSLRESIDKIMHPAVTNYTALTIAVVVVAIIAKVFIGIYFKRAGDKTNSKALIASGIDSNYDAVLSAGTLVVAIAQLAWGVNIDGIVGLIISLVVVKAGLEVLTDALGPIIGAREDDQFGQEILDYVNSYPDVRGTYDLLLDNFGPNEIIGSVHIEVPDNMTARQIHELTRKISKGLSEKFNVLATVGIYADNTTGEFAPMRAYLQHLVKDEPKILQTHGFYVDAETKEAFFDLVIDFKADAETIRTKIVDAMKEKYPDFDYSVIVDVDYEG</sequence>
<dbReference type="Pfam" id="PF16916">
    <property type="entry name" value="ZT_dimer"/>
    <property type="match status" value="1"/>
</dbReference>
<feature type="transmembrane region" description="Helical" evidence="7">
    <location>
        <begin position="82"/>
        <end position="100"/>
    </location>
</feature>
<reference evidence="10 11" key="1">
    <citation type="submission" date="2024-01" db="EMBL/GenBank/DDBJ databases">
        <title>novel species in genus Adlercreutzia.</title>
        <authorList>
            <person name="Liu X."/>
        </authorList>
    </citation>
    <scope>NUCLEOTIDE SEQUENCE [LARGE SCALE GENOMIC DNA]</scope>
    <source>
        <strain evidence="10 11">R22</strain>
    </source>
</reference>
<evidence type="ECO:0000313" key="11">
    <source>
        <dbReference type="Proteomes" id="UP001343724"/>
    </source>
</evidence>
<dbReference type="Gene3D" id="1.20.1510.10">
    <property type="entry name" value="Cation efflux protein transmembrane domain"/>
    <property type="match status" value="1"/>
</dbReference>
<dbReference type="Pfam" id="PF01545">
    <property type="entry name" value="Cation_efflux"/>
    <property type="match status" value="1"/>
</dbReference>
<evidence type="ECO:0000256" key="4">
    <source>
        <dbReference type="ARBA" id="ARBA00022692"/>
    </source>
</evidence>
<dbReference type="InterPro" id="IPR027469">
    <property type="entry name" value="Cation_efflux_TMD_sf"/>
</dbReference>